<feature type="region of interest" description="Disordered" evidence="1">
    <location>
        <begin position="1"/>
        <end position="54"/>
    </location>
</feature>
<reference evidence="2" key="1">
    <citation type="submission" date="2014-09" db="EMBL/GenBank/DDBJ databases">
        <authorList>
            <person name="Magalhaes I.L.F."/>
            <person name="Oliveira U."/>
            <person name="Santos F.R."/>
            <person name="Vidigal T.H.D.A."/>
            <person name="Brescovit A.D."/>
            <person name="Santos A.J."/>
        </authorList>
    </citation>
    <scope>NUCLEOTIDE SEQUENCE</scope>
    <source>
        <tissue evidence="2">Shoot tissue taken approximately 20 cm above the soil surface</tissue>
    </source>
</reference>
<dbReference type="EMBL" id="GBRH01219246">
    <property type="protein sequence ID" value="JAD78649.1"/>
    <property type="molecule type" value="Transcribed_RNA"/>
</dbReference>
<reference evidence="2" key="2">
    <citation type="journal article" date="2015" name="Data Brief">
        <title>Shoot transcriptome of the giant reed, Arundo donax.</title>
        <authorList>
            <person name="Barrero R.A."/>
            <person name="Guerrero F.D."/>
            <person name="Moolhuijzen P."/>
            <person name="Goolsby J.A."/>
            <person name="Tidwell J."/>
            <person name="Bellgard S.E."/>
            <person name="Bellgard M.I."/>
        </authorList>
    </citation>
    <scope>NUCLEOTIDE SEQUENCE</scope>
    <source>
        <tissue evidence="2">Shoot tissue taken approximately 20 cm above the soil surface</tissue>
    </source>
</reference>
<protein>
    <submittedName>
        <fullName evidence="2">Uncharacterized protein</fullName>
    </submittedName>
</protein>
<organism evidence="2">
    <name type="scientific">Arundo donax</name>
    <name type="common">Giant reed</name>
    <name type="synonym">Donax arundinaceus</name>
    <dbReference type="NCBI Taxonomy" id="35708"/>
    <lineage>
        <taxon>Eukaryota</taxon>
        <taxon>Viridiplantae</taxon>
        <taxon>Streptophyta</taxon>
        <taxon>Embryophyta</taxon>
        <taxon>Tracheophyta</taxon>
        <taxon>Spermatophyta</taxon>
        <taxon>Magnoliopsida</taxon>
        <taxon>Liliopsida</taxon>
        <taxon>Poales</taxon>
        <taxon>Poaceae</taxon>
        <taxon>PACMAD clade</taxon>
        <taxon>Arundinoideae</taxon>
        <taxon>Arundineae</taxon>
        <taxon>Arundo</taxon>
    </lineage>
</organism>
<dbReference type="AlphaFoldDB" id="A0A0A9CQS3"/>
<sequence>MAPNSSSAYPCPARCGTDVSTSKKAISGPPAPGSAAGAAPDMPSAAAAARGSDAGVEVDGIAIGTAAGG</sequence>
<proteinExistence type="predicted"/>
<evidence type="ECO:0000256" key="1">
    <source>
        <dbReference type="SAM" id="MobiDB-lite"/>
    </source>
</evidence>
<feature type="compositionally biased region" description="Low complexity" evidence="1">
    <location>
        <begin position="25"/>
        <end position="54"/>
    </location>
</feature>
<accession>A0A0A9CQS3</accession>
<evidence type="ECO:0000313" key="2">
    <source>
        <dbReference type="EMBL" id="JAD78649.1"/>
    </source>
</evidence>
<name>A0A0A9CQS3_ARUDO</name>